<evidence type="ECO:0000313" key="6">
    <source>
        <dbReference type="Proteomes" id="UP001152795"/>
    </source>
</evidence>
<name>A0A6S7FDS8_PARCT</name>
<organism evidence="5 6">
    <name type="scientific">Paramuricea clavata</name>
    <name type="common">Red gorgonian</name>
    <name type="synonym">Violescent sea-whip</name>
    <dbReference type="NCBI Taxonomy" id="317549"/>
    <lineage>
        <taxon>Eukaryota</taxon>
        <taxon>Metazoa</taxon>
        <taxon>Cnidaria</taxon>
        <taxon>Anthozoa</taxon>
        <taxon>Octocorallia</taxon>
        <taxon>Malacalcyonacea</taxon>
        <taxon>Plexauridae</taxon>
        <taxon>Paramuricea</taxon>
    </lineage>
</organism>
<evidence type="ECO:0000256" key="4">
    <source>
        <dbReference type="SAM" id="MobiDB-lite"/>
    </source>
</evidence>
<dbReference type="Proteomes" id="UP001152795">
    <property type="component" value="Unassembled WGS sequence"/>
</dbReference>
<keyword evidence="3" id="KW-0539">Nucleus</keyword>
<evidence type="ECO:0000313" key="5">
    <source>
        <dbReference type="EMBL" id="CAB3977158.1"/>
    </source>
</evidence>
<reference evidence="5" key="1">
    <citation type="submission" date="2020-04" db="EMBL/GenBank/DDBJ databases">
        <authorList>
            <person name="Alioto T."/>
            <person name="Alioto T."/>
            <person name="Gomez Garrido J."/>
        </authorList>
    </citation>
    <scope>NUCLEOTIDE SEQUENCE</scope>
    <source>
        <strain evidence="5">A484AB</strain>
    </source>
</reference>
<keyword evidence="2 5" id="KW-0238">DNA-binding</keyword>
<dbReference type="InterPro" id="IPR006594">
    <property type="entry name" value="LisH"/>
</dbReference>
<dbReference type="InterPro" id="IPR008116">
    <property type="entry name" value="SSDP_DNA-bd"/>
</dbReference>
<proteinExistence type="predicted"/>
<dbReference type="OrthoDB" id="5600002at2759"/>
<evidence type="ECO:0000256" key="1">
    <source>
        <dbReference type="ARBA" id="ARBA00004123"/>
    </source>
</evidence>
<dbReference type="PANTHER" id="PTHR12610">
    <property type="entry name" value="SINGLE STRANDED DNA BINDING PROTEIN"/>
    <property type="match status" value="1"/>
</dbReference>
<protein>
    <submittedName>
        <fullName evidence="5">Single-stranded DNA-binding 3-like isoform X1</fullName>
    </submittedName>
</protein>
<dbReference type="PRINTS" id="PR01743">
    <property type="entry name" value="SSDNABINDING"/>
</dbReference>
<gene>
    <name evidence="5" type="ORF">PACLA_8A010720</name>
</gene>
<feature type="compositionally biased region" description="Low complexity" evidence="4">
    <location>
        <begin position="311"/>
        <end position="325"/>
    </location>
</feature>
<dbReference type="AlphaFoldDB" id="A0A6S7FDS8"/>
<feature type="region of interest" description="Disordered" evidence="4">
    <location>
        <begin position="291"/>
        <end position="383"/>
    </location>
</feature>
<accession>A0A6S7FDS8</accession>
<evidence type="ECO:0000256" key="3">
    <source>
        <dbReference type="ARBA" id="ARBA00023242"/>
    </source>
</evidence>
<dbReference type="Pfam" id="PF04503">
    <property type="entry name" value="SSDP"/>
    <property type="match status" value="1"/>
</dbReference>
<feature type="region of interest" description="Disordered" evidence="4">
    <location>
        <begin position="145"/>
        <end position="198"/>
    </location>
</feature>
<feature type="compositionally biased region" description="Low complexity" evidence="4">
    <location>
        <begin position="167"/>
        <end position="181"/>
    </location>
</feature>
<comment type="subcellular location">
    <subcellularLocation>
        <location evidence="1">Nucleus</location>
    </subcellularLocation>
</comment>
<dbReference type="PANTHER" id="PTHR12610:SF12">
    <property type="entry name" value="SEQUENCE-SPECIFIC SINGLE-STRANDED DNA-BINDING PROTEIN, ISOFORM D"/>
    <property type="match status" value="1"/>
</dbReference>
<dbReference type="GO" id="GO:0003697">
    <property type="term" value="F:single-stranded DNA binding"/>
    <property type="evidence" value="ECO:0007669"/>
    <property type="project" value="InterPro"/>
</dbReference>
<dbReference type="PROSITE" id="PS50896">
    <property type="entry name" value="LISH"/>
    <property type="match status" value="1"/>
</dbReference>
<sequence>MNQLECFFLTSDRDRCHGTLALGSAAFVSSMMELSTDPTLTGRHSMFSKGKTNTVPSDAQAREKLALYVYEYLLHVGAQKSAQTFLSEIRWEKNITLGEPPGFLHSWWCVFWDLYCASPERRESYDHSSEAKAFHDYVIPNLQPGAVPSPPFPQMTNDNSGNVAGIPGYYPPSSSQGPQPSTLHGGPTPPGFMPGQPNPSFMGPAQNFMAQRYQSRSSVRLPGQPVGVTGVPGAQPLLPNTMDPNRPQPSFGGPPMPPVQRMTPRIPVVSPNGYTSMRPNAPVGPPMSMAGGRGWNPTTSTGGNGPPGTPMMPSTPDTPTPGSDMYNVMMKSVPGANMSAFGMGGGPEPGLGIDSQQDIDGLPKEPPNDHGPGTPGGETNEYGGILSFGPDTLEIKKYIARLDRIKSNPSRFLGSTWIM</sequence>
<comment type="caution">
    <text evidence="5">The sequence shown here is derived from an EMBL/GenBank/DDBJ whole genome shotgun (WGS) entry which is preliminary data.</text>
</comment>
<dbReference type="GO" id="GO:0045944">
    <property type="term" value="P:positive regulation of transcription by RNA polymerase II"/>
    <property type="evidence" value="ECO:0007669"/>
    <property type="project" value="TreeGrafter"/>
</dbReference>
<keyword evidence="6" id="KW-1185">Reference proteome</keyword>
<evidence type="ECO:0000256" key="2">
    <source>
        <dbReference type="ARBA" id="ARBA00023125"/>
    </source>
</evidence>
<dbReference type="EMBL" id="CACRXK020000032">
    <property type="protein sequence ID" value="CAB3977158.1"/>
    <property type="molecule type" value="Genomic_DNA"/>
</dbReference>
<dbReference type="SMART" id="SM00667">
    <property type="entry name" value="LisH"/>
    <property type="match status" value="1"/>
</dbReference>
<dbReference type="GO" id="GO:0005634">
    <property type="term" value="C:nucleus"/>
    <property type="evidence" value="ECO:0007669"/>
    <property type="project" value="UniProtKB-SubCell"/>
</dbReference>